<evidence type="ECO:0000313" key="2">
    <source>
        <dbReference type="Proteomes" id="UP000594688"/>
    </source>
</evidence>
<dbReference type="AlphaFoldDB" id="A0A7T0BYP0"/>
<dbReference type="EMBL" id="CP048685">
    <property type="protein sequence ID" value="QPJ62932.1"/>
    <property type="molecule type" value="Genomic_DNA"/>
</dbReference>
<protein>
    <submittedName>
        <fullName evidence="1">Uncharacterized protein</fullName>
    </submittedName>
</protein>
<gene>
    <name evidence="1" type="ORF">G3M70_14040</name>
</gene>
<sequence length="120" mass="13313">MSAQNLLVEIKKHLPLRVYGNGPVMEILREMGKVVNKKTPLTATEVFRDAESGEVVCEVVIEGEEKITAALSNLKLDITHPLYRKVKNYRNEVANELAKPEDGGGINSQGFRMGSLYGKK</sequence>
<accession>A0A7T0BYP0</accession>
<reference evidence="1 2" key="1">
    <citation type="submission" date="2020-02" db="EMBL/GenBank/DDBJ databases">
        <title>Genomic and physiological characterization of two novel Nitrospinaceae genera.</title>
        <authorList>
            <person name="Mueller A.J."/>
            <person name="Jung M.-Y."/>
            <person name="Strachan C.R."/>
            <person name="Herbold C.W."/>
            <person name="Kirkegaard R.H."/>
            <person name="Daims H."/>
        </authorList>
    </citation>
    <scope>NUCLEOTIDE SEQUENCE [LARGE SCALE GENOMIC DNA]</scope>
    <source>
        <strain evidence="1">EB</strain>
    </source>
</reference>
<proteinExistence type="predicted"/>
<name>A0A7T0BYP0_9BACT</name>
<organism evidence="1 2">
    <name type="scientific">Candidatus Nitronauta litoralis</name>
    <dbReference type="NCBI Taxonomy" id="2705533"/>
    <lineage>
        <taxon>Bacteria</taxon>
        <taxon>Pseudomonadati</taxon>
        <taxon>Nitrospinota/Tectimicrobiota group</taxon>
        <taxon>Nitrospinota</taxon>
        <taxon>Nitrospinia</taxon>
        <taxon>Nitrospinales</taxon>
        <taxon>Nitrospinaceae</taxon>
        <taxon>Candidatus Nitronauta</taxon>
    </lineage>
</organism>
<evidence type="ECO:0000313" key="1">
    <source>
        <dbReference type="EMBL" id="QPJ62932.1"/>
    </source>
</evidence>
<dbReference type="Proteomes" id="UP000594688">
    <property type="component" value="Chromosome"/>
</dbReference>
<dbReference type="KEGG" id="nli:G3M70_14040"/>